<accession>A0A0D1JRP4</accession>
<dbReference type="RefSeq" id="WP_043401961.1">
    <property type="nucleotide sequence ID" value="NZ_JXST01000030.1"/>
</dbReference>
<dbReference type="STRING" id="280871.TL10_20060"/>
<organism evidence="1 2">
    <name type="scientific">Mycolicibacterium llatzerense</name>
    <dbReference type="NCBI Taxonomy" id="280871"/>
    <lineage>
        <taxon>Bacteria</taxon>
        <taxon>Bacillati</taxon>
        <taxon>Actinomycetota</taxon>
        <taxon>Actinomycetes</taxon>
        <taxon>Mycobacteriales</taxon>
        <taxon>Mycobacteriaceae</taxon>
        <taxon>Mycolicibacterium</taxon>
    </lineage>
</organism>
<reference evidence="1 2" key="1">
    <citation type="submission" date="2015-01" db="EMBL/GenBank/DDBJ databases">
        <title>Genome sequence of Mycobacterium llatzerense and Mycobacterium immunogenum recovered from brain abscess.</title>
        <authorList>
            <person name="Greninger A.L."/>
            <person name="Langelier C."/>
            <person name="Cunningham G."/>
            <person name="Chiu C.Y."/>
            <person name="Miller S."/>
        </authorList>
    </citation>
    <scope>NUCLEOTIDE SEQUENCE [LARGE SCALE GENOMIC DNA]</scope>
    <source>
        <strain evidence="1 2">CLUC14</strain>
    </source>
</reference>
<proteinExistence type="predicted"/>
<evidence type="ECO:0000313" key="2">
    <source>
        <dbReference type="Proteomes" id="UP000032221"/>
    </source>
</evidence>
<protein>
    <recommendedName>
        <fullName evidence="3">DUF3263 domain-containing protein</fullName>
    </recommendedName>
</protein>
<dbReference type="EMBL" id="JXST01000030">
    <property type="protein sequence ID" value="KIU15249.1"/>
    <property type="molecule type" value="Genomic_DNA"/>
</dbReference>
<dbReference type="OrthoDB" id="4635221at2"/>
<name>A0A0D1JRP4_9MYCO</name>
<keyword evidence="2" id="KW-1185">Reference proteome</keyword>
<comment type="caution">
    <text evidence="1">The sequence shown here is derived from an EMBL/GenBank/DDBJ whole genome shotgun (WGS) entry which is preliminary data.</text>
</comment>
<evidence type="ECO:0000313" key="1">
    <source>
        <dbReference type="EMBL" id="KIU15249.1"/>
    </source>
</evidence>
<evidence type="ECO:0008006" key="3">
    <source>
        <dbReference type="Google" id="ProtNLM"/>
    </source>
</evidence>
<dbReference type="AlphaFoldDB" id="A0A0D1JRP4"/>
<gene>
    <name evidence="1" type="ORF">TL10_20060</name>
</gene>
<dbReference type="Proteomes" id="UP000032221">
    <property type="component" value="Unassembled WGS sequence"/>
</dbReference>
<sequence>MHLDWYDRGILAFVLGCESGSGPSDDASLAQFGITTPRVMRRFDAVLDTVRSHQIPLDDADLTLVRQAVDYRDHMPRTG</sequence>
<dbReference type="PATRIC" id="fig|280871.6.peg.4156"/>